<dbReference type="Proteomes" id="UP000789342">
    <property type="component" value="Unassembled WGS sequence"/>
</dbReference>
<evidence type="ECO:0000256" key="13">
    <source>
        <dbReference type="SAM" id="MobiDB-lite"/>
    </source>
</evidence>
<dbReference type="Pfam" id="PF00400">
    <property type="entry name" value="WD40"/>
    <property type="match status" value="2"/>
</dbReference>
<evidence type="ECO:0000256" key="7">
    <source>
        <dbReference type="ARBA" id="ARBA00022737"/>
    </source>
</evidence>
<keyword evidence="6 12" id="KW-0853">WD repeat</keyword>
<dbReference type="GO" id="GO:0005198">
    <property type="term" value="F:structural molecule activity"/>
    <property type="evidence" value="ECO:0007669"/>
    <property type="project" value="TreeGrafter"/>
</dbReference>
<dbReference type="EMBL" id="CAJVPV010006990">
    <property type="protein sequence ID" value="CAG8613268.1"/>
    <property type="molecule type" value="Genomic_DNA"/>
</dbReference>
<evidence type="ECO:0000256" key="11">
    <source>
        <dbReference type="ARBA" id="ARBA00025471"/>
    </source>
</evidence>
<dbReference type="SMART" id="SM00320">
    <property type="entry name" value="WD40"/>
    <property type="match status" value="5"/>
</dbReference>
<evidence type="ECO:0000256" key="6">
    <source>
        <dbReference type="ARBA" id="ARBA00022574"/>
    </source>
</evidence>
<dbReference type="GO" id="GO:0030127">
    <property type="term" value="C:COPII vesicle coat"/>
    <property type="evidence" value="ECO:0007669"/>
    <property type="project" value="TreeGrafter"/>
</dbReference>
<dbReference type="InterPro" id="IPR036322">
    <property type="entry name" value="WD40_repeat_dom_sf"/>
</dbReference>
<dbReference type="PROSITE" id="PS50082">
    <property type="entry name" value="WD_REPEATS_2"/>
    <property type="match status" value="2"/>
</dbReference>
<feature type="repeat" description="WD" evidence="12">
    <location>
        <begin position="186"/>
        <end position="228"/>
    </location>
</feature>
<evidence type="ECO:0000256" key="8">
    <source>
        <dbReference type="ARBA" id="ARBA00022824"/>
    </source>
</evidence>
<evidence type="ECO:0000313" key="15">
    <source>
        <dbReference type="Proteomes" id="UP000789342"/>
    </source>
</evidence>
<dbReference type="GO" id="GO:0015031">
    <property type="term" value="P:protein transport"/>
    <property type="evidence" value="ECO:0007669"/>
    <property type="project" value="UniProtKB-KW"/>
</dbReference>
<evidence type="ECO:0000256" key="4">
    <source>
        <dbReference type="ARBA" id="ARBA00021236"/>
    </source>
</evidence>
<comment type="similarity">
    <text evidence="2">Belongs to the WD repeat SEC31 family.</text>
</comment>
<dbReference type="PANTHER" id="PTHR13923">
    <property type="entry name" value="SEC31-RELATED PROTEIN"/>
    <property type="match status" value="1"/>
</dbReference>
<keyword evidence="10" id="KW-0653">Protein transport</keyword>
<evidence type="ECO:0000256" key="10">
    <source>
        <dbReference type="ARBA" id="ARBA00022927"/>
    </source>
</evidence>
<feature type="region of interest" description="Disordered" evidence="13">
    <location>
        <begin position="1153"/>
        <end position="1213"/>
    </location>
</feature>
<name>A0A9N9GIP8_9GLOM</name>
<comment type="caution">
    <text evidence="14">The sequence shown here is derived from an EMBL/GenBank/DDBJ whole genome shotgun (WGS) entry which is preliminary data.</text>
</comment>
<keyword evidence="5" id="KW-0813">Transport</keyword>
<accession>A0A9N9GIP8</accession>
<feature type="compositionally biased region" description="Polar residues" evidence="13">
    <location>
        <begin position="449"/>
        <end position="458"/>
    </location>
</feature>
<feature type="region of interest" description="Disordered" evidence="13">
    <location>
        <begin position="951"/>
        <end position="1008"/>
    </location>
</feature>
<feature type="region of interest" description="Disordered" evidence="13">
    <location>
        <begin position="1084"/>
        <end position="1132"/>
    </location>
</feature>
<protein>
    <recommendedName>
        <fullName evidence="4">Protein transport protein SEC31</fullName>
    </recommendedName>
    <alternativeName>
        <fullName evidence="3">Protein transport protein sec31</fullName>
    </alternativeName>
</protein>
<evidence type="ECO:0000256" key="5">
    <source>
        <dbReference type="ARBA" id="ARBA00022448"/>
    </source>
</evidence>
<dbReference type="SUPFAM" id="SSF50978">
    <property type="entry name" value="WD40 repeat-like"/>
    <property type="match status" value="1"/>
</dbReference>
<dbReference type="PANTHER" id="PTHR13923:SF11">
    <property type="entry name" value="SECRETORY 31, ISOFORM D"/>
    <property type="match status" value="1"/>
</dbReference>
<keyword evidence="15" id="KW-1185">Reference proteome</keyword>
<feature type="non-terminal residue" evidence="14">
    <location>
        <position position="1300"/>
    </location>
</feature>
<feature type="repeat" description="WD" evidence="12">
    <location>
        <begin position="28"/>
        <end position="70"/>
    </location>
</feature>
<proteinExistence type="inferred from homology"/>
<sequence>MENGELNLWDPSIILEGGDAEKSLILHNTAHSGNVRGLQFNPFQNNLLASAATNGEIFIWDLSNPDKPYTPGTRSLKMEEITHLSWNNQVQHILATSSNTGYTVIWDLKYKREVVNLSYTGPAGSLASSYGMGSMNIPGAGGRRGVTAIAWNPDIATQIITASEDDNNPVILMWDLRNAHAPEKVLTGHQKGILSLSWCQKDADLLLSCGKDNRTLCWNPRTGEIIGELPRSLNWAFDVQWCPGNPDLFASASFDGKISVHSLQSSHDNVEQRDISDNSDPFAPIAPALQPSLSLKQPPKWLRRPVGVSFGFGGKLVSFCNKASTDTTANKRIVSIYSVISEPDVVRRSTELETAVDEKSLGIFCENREKQANNEFESENWKVLHTIFNDNENAREQLVKHLGFSKVDIISQISTAIKAMNLNESSDVDKVTSESTDLQDTVQHEDDTSAPSSTITSDITKDDEQNVVDKPSDKSESVDELFVGSNISGETSDASNFFNSEVIPDVFPVQNDNSDSNKPYSLGAFKIYPEQESEIDKLITRSIVLGNFESAVNLCLDVDRLSDAILLAGCGGPELLQRTRKAYFEKRVSSVPYLRLLQSVVSGDLSDIVLNADLSEWQEIVVVLCTFARSEEFGGLCNSLGQRLEQEYRKLVGLSSTTESRKKGLECRKNAVLCYLAAGNLENVINIWIAEQEEEEYEFERGIQNGENFAGSRYSYRVRTLQSLIEKIIVFCKAIDYVDPALVQSLDSSSGEDNKQYKLAALYDKYTEYAEFLSSQGQLTTALKYLNLTPLGYITSSNGTSYLAIIKERIYHSGIDVGGTKEPLFPFSEVYVGADGVINQPTNISAGDTSYNAPQIDPSASQVVYDQYTYNKQPVVPNVPYQPQPPPIQNVQQGQQPIYNQYAPSPYQNFPGYNQSYQDNTSLIPQPLVPNENYQNVNAPPAVEAQPAYKKGLSNWNDPPLVTPGQTGKRPAQTKVNKPLPITSPFPNSASPLHNAPPPPNFAATQGQNVMMPPPPNFAATQGQNVMMPPPPNFAVAQGQNAILQPPPNFAANQGQNVALPPPHNIATIPQNLPGTGAILPPPPQANRAGAPPAFYPPPPAFSGVSPQRPVQPSQTYKADRSTPTPPPQTNVGYQASSMEYVPSSNVAYPSTNISYSAPPPPPLATQQAGLPNQPAPVLQTARAPTPAKTPTPVNDKHRKYSISPGDRTHIPASQKPIYDILNNELLKARHNSPPAQKKLLDDTEKRLNTLFDALNNEEVSPIVIESLSALVHALESRNYTEALNIQINLMTTKMEECGK</sequence>
<keyword evidence="9" id="KW-0931">ER-Golgi transport</keyword>
<evidence type="ECO:0000256" key="12">
    <source>
        <dbReference type="PROSITE-ProRule" id="PRU00221"/>
    </source>
</evidence>
<dbReference type="PROSITE" id="PS50294">
    <property type="entry name" value="WD_REPEATS_REGION"/>
    <property type="match status" value="1"/>
</dbReference>
<dbReference type="GO" id="GO:0070971">
    <property type="term" value="C:endoplasmic reticulum exit site"/>
    <property type="evidence" value="ECO:0007669"/>
    <property type="project" value="TreeGrafter"/>
</dbReference>
<evidence type="ECO:0000313" key="14">
    <source>
        <dbReference type="EMBL" id="CAG8613268.1"/>
    </source>
</evidence>
<dbReference type="GO" id="GO:0090110">
    <property type="term" value="P:COPII-coated vesicle cargo loading"/>
    <property type="evidence" value="ECO:0007669"/>
    <property type="project" value="TreeGrafter"/>
</dbReference>
<comment type="subcellular location">
    <subcellularLocation>
        <location evidence="1">Endoplasmic reticulum</location>
    </subcellularLocation>
</comment>
<dbReference type="InterPro" id="IPR015943">
    <property type="entry name" value="WD40/YVTN_repeat-like_dom_sf"/>
</dbReference>
<evidence type="ECO:0000256" key="3">
    <source>
        <dbReference type="ARBA" id="ARBA00013507"/>
    </source>
</evidence>
<dbReference type="InterPro" id="IPR019775">
    <property type="entry name" value="WD40_repeat_CS"/>
</dbReference>
<dbReference type="Gene3D" id="2.130.10.10">
    <property type="entry name" value="YVTN repeat-like/Quinoprotein amine dehydrogenase"/>
    <property type="match status" value="1"/>
</dbReference>
<dbReference type="Gene3D" id="1.25.40.1030">
    <property type="match status" value="1"/>
</dbReference>
<dbReference type="InterPro" id="IPR001680">
    <property type="entry name" value="WD40_rpt"/>
</dbReference>
<gene>
    <name evidence="14" type="ORF">AMORRO_LOCUS8322</name>
</gene>
<feature type="compositionally biased region" description="Polar residues" evidence="13">
    <location>
        <begin position="1105"/>
        <end position="1117"/>
    </location>
</feature>
<feature type="region of interest" description="Disordered" evidence="13">
    <location>
        <begin position="425"/>
        <end position="477"/>
    </location>
</feature>
<evidence type="ECO:0000256" key="9">
    <source>
        <dbReference type="ARBA" id="ARBA00022892"/>
    </source>
</evidence>
<keyword evidence="7" id="KW-0677">Repeat</keyword>
<evidence type="ECO:0000256" key="2">
    <source>
        <dbReference type="ARBA" id="ARBA00009358"/>
    </source>
</evidence>
<dbReference type="GO" id="GO:0007029">
    <property type="term" value="P:endoplasmic reticulum organization"/>
    <property type="evidence" value="ECO:0007669"/>
    <property type="project" value="TreeGrafter"/>
</dbReference>
<reference evidence="14" key="1">
    <citation type="submission" date="2021-06" db="EMBL/GenBank/DDBJ databases">
        <authorList>
            <person name="Kallberg Y."/>
            <person name="Tangrot J."/>
            <person name="Rosling A."/>
        </authorList>
    </citation>
    <scope>NUCLEOTIDE SEQUENCE</scope>
    <source>
        <strain evidence="14">CL551</strain>
    </source>
</reference>
<keyword evidence="8" id="KW-0256">Endoplasmic reticulum</keyword>
<dbReference type="PROSITE" id="PS00678">
    <property type="entry name" value="WD_REPEATS_1"/>
    <property type="match status" value="1"/>
</dbReference>
<comment type="function">
    <text evidence="11">Component of the coat protein complex II (COPII) which promotes the formation of transport vesicles from the endoplasmic reticulum (ER). The coat has two main functions, the physical deformation of the endoplasmic reticulum membrane into vesicles and the selection of cargo molecules.</text>
</comment>
<evidence type="ECO:0000256" key="1">
    <source>
        <dbReference type="ARBA" id="ARBA00004240"/>
    </source>
</evidence>
<dbReference type="InterPro" id="IPR040251">
    <property type="entry name" value="SEC31-like"/>
</dbReference>
<dbReference type="Gene3D" id="1.20.940.10">
    <property type="entry name" value="Functional domain of the splicing factor Prp18"/>
    <property type="match status" value="1"/>
</dbReference>
<feature type="compositionally biased region" description="Low complexity" evidence="13">
    <location>
        <begin position="1181"/>
        <end position="1193"/>
    </location>
</feature>
<organism evidence="14 15">
    <name type="scientific">Acaulospora morrowiae</name>
    <dbReference type="NCBI Taxonomy" id="94023"/>
    <lineage>
        <taxon>Eukaryota</taxon>
        <taxon>Fungi</taxon>
        <taxon>Fungi incertae sedis</taxon>
        <taxon>Mucoromycota</taxon>
        <taxon>Glomeromycotina</taxon>
        <taxon>Glomeromycetes</taxon>
        <taxon>Diversisporales</taxon>
        <taxon>Acaulosporaceae</taxon>
        <taxon>Acaulospora</taxon>
    </lineage>
</organism>
<dbReference type="OrthoDB" id="542917at2759"/>